<dbReference type="AlphaFoldDB" id="A0A8C5F8N6"/>
<sequence>MLSWYSQHPENTNPYTLYAPLWHSSLGVTGMCQYTPSKLQYSHAFLLQLRLCQAACVRPADLIFIPDVTDNTPGLTINSEMNFPHAPSMGPTICHGLGLSSVYQHVLPGLGQPEVTTLHSEAGATVDYIFYTPRRDPPSGDPKGLTGYLSLLSEADLWSMAGLPNQHFPSDHLSLLARFKAW</sequence>
<dbReference type="GeneTree" id="ENSGT00940000159057"/>
<organism evidence="1 2">
    <name type="scientific">Gadus morhua</name>
    <name type="common">Atlantic cod</name>
    <dbReference type="NCBI Taxonomy" id="8049"/>
    <lineage>
        <taxon>Eukaryota</taxon>
        <taxon>Metazoa</taxon>
        <taxon>Chordata</taxon>
        <taxon>Craniata</taxon>
        <taxon>Vertebrata</taxon>
        <taxon>Euteleostomi</taxon>
        <taxon>Actinopterygii</taxon>
        <taxon>Neopterygii</taxon>
        <taxon>Teleostei</taxon>
        <taxon>Neoteleostei</taxon>
        <taxon>Acanthomorphata</taxon>
        <taxon>Zeiogadaria</taxon>
        <taxon>Gadariae</taxon>
        <taxon>Gadiformes</taxon>
        <taxon>Gadoidei</taxon>
        <taxon>Gadidae</taxon>
        <taxon>Gadus</taxon>
    </lineage>
</organism>
<dbReference type="InterPro" id="IPR036691">
    <property type="entry name" value="Endo/exonu/phosph_ase_sf"/>
</dbReference>
<dbReference type="PANTHER" id="PTHR12121">
    <property type="entry name" value="CARBON CATABOLITE REPRESSOR PROTEIN 4"/>
    <property type="match status" value="1"/>
</dbReference>
<dbReference type="Gene3D" id="3.60.10.10">
    <property type="entry name" value="Endonuclease/exonuclease/phosphatase"/>
    <property type="match status" value="1"/>
</dbReference>
<protein>
    <recommendedName>
        <fullName evidence="3">Endonuclease/exonuclease/phosphatase domain-containing protein</fullName>
    </recommendedName>
</protein>
<evidence type="ECO:0000313" key="2">
    <source>
        <dbReference type="Proteomes" id="UP000694546"/>
    </source>
</evidence>
<dbReference type="InterPro" id="IPR050410">
    <property type="entry name" value="CCR4/nocturin_mRNA_transcr"/>
</dbReference>
<dbReference type="SUPFAM" id="SSF56219">
    <property type="entry name" value="DNase I-like"/>
    <property type="match status" value="1"/>
</dbReference>
<dbReference type="Ensembl" id="ENSGMOT00000017028.2">
    <property type="protein sequence ID" value="ENSGMOP00000016610.2"/>
    <property type="gene ID" value="ENSGMOG00000022608.1"/>
</dbReference>
<dbReference type="OMA" id="HFRHTIS"/>
<evidence type="ECO:0008006" key="3">
    <source>
        <dbReference type="Google" id="ProtNLM"/>
    </source>
</evidence>
<proteinExistence type="predicted"/>
<dbReference type="PANTHER" id="PTHR12121:SF28">
    <property type="entry name" value="PROTEIN ANGEL HOMOLOG 1"/>
    <property type="match status" value="1"/>
</dbReference>
<evidence type="ECO:0000313" key="1">
    <source>
        <dbReference type="Ensembl" id="ENSGMOP00000016610.2"/>
    </source>
</evidence>
<dbReference type="GO" id="GO:0000175">
    <property type="term" value="F:3'-5'-RNA exonuclease activity"/>
    <property type="evidence" value="ECO:0007669"/>
    <property type="project" value="TreeGrafter"/>
</dbReference>
<dbReference type="Proteomes" id="UP000694546">
    <property type="component" value="Unassembled WGS sequence"/>
</dbReference>
<keyword evidence="2" id="KW-1185">Reference proteome</keyword>
<name>A0A8C5F8N6_GADMO</name>
<reference evidence="1" key="2">
    <citation type="submission" date="2025-09" db="UniProtKB">
        <authorList>
            <consortium name="Ensembl"/>
        </authorList>
    </citation>
    <scope>IDENTIFICATION</scope>
</reference>
<accession>A0A8C5F8N6</accession>
<reference evidence="1" key="1">
    <citation type="submission" date="2025-08" db="UniProtKB">
        <authorList>
            <consortium name="Ensembl"/>
        </authorList>
    </citation>
    <scope>IDENTIFICATION</scope>
</reference>